<reference evidence="1 2" key="1">
    <citation type="journal article" date="2014" name="PLoS Genet.">
        <title>The Genome of Spironucleus salmonicida Highlights a Fish Pathogen Adapted to Fluctuating Environments.</title>
        <authorList>
            <person name="Xu F."/>
            <person name="Jerlstrom-Hultqvist J."/>
            <person name="Einarsson E."/>
            <person name="Astvaldsson A."/>
            <person name="Svard S.G."/>
            <person name="Andersson J.O."/>
        </authorList>
    </citation>
    <scope>NUCLEOTIDE SEQUENCE</scope>
    <source>
        <strain evidence="2">ATCC 50377</strain>
    </source>
</reference>
<evidence type="ECO:0000313" key="1">
    <source>
        <dbReference type="EMBL" id="EST42174.1"/>
    </source>
</evidence>
<name>V6LN82_9EUKA</name>
<keyword evidence="3" id="KW-1185">Reference proteome</keyword>
<protein>
    <submittedName>
        <fullName evidence="1">Uncharacterized protein</fullName>
    </submittedName>
</protein>
<dbReference type="Proteomes" id="UP000018208">
    <property type="component" value="Unassembled WGS sequence"/>
</dbReference>
<reference evidence="2" key="2">
    <citation type="submission" date="2020-12" db="EMBL/GenBank/DDBJ databases">
        <title>New Spironucleus salmonicida genome in near-complete chromosomes.</title>
        <authorList>
            <person name="Xu F."/>
            <person name="Kurt Z."/>
            <person name="Jimenez-Gonzalez A."/>
            <person name="Astvaldsson A."/>
            <person name="Andersson J.O."/>
            <person name="Svard S.G."/>
        </authorList>
    </citation>
    <scope>NUCLEOTIDE SEQUENCE</scope>
    <source>
        <strain evidence="2">ATCC 50377</strain>
    </source>
</reference>
<gene>
    <name evidence="1" type="ORF">SS50377_18480</name>
    <name evidence="2" type="ORF">SS50377_22332</name>
</gene>
<evidence type="ECO:0000313" key="2">
    <source>
        <dbReference type="EMBL" id="KAH0574717.1"/>
    </source>
</evidence>
<accession>V6LN82</accession>
<organism evidence="1">
    <name type="scientific">Spironucleus salmonicida</name>
    <dbReference type="NCBI Taxonomy" id="348837"/>
    <lineage>
        <taxon>Eukaryota</taxon>
        <taxon>Metamonada</taxon>
        <taxon>Diplomonadida</taxon>
        <taxon>Hexamitidae</taxon>
        <taxon>Hexamitinae</taxon>
        <taxon>Spironucleus</taxon>
    </lineage>
</organism>
<dbReference type="EMBL" id="KI546166">
    <property type="protein sequence ID" value="EST42174.1"/>
    <property type="molecule type" value="Genomic_DNA"/>
</dbReference>
<dbReference type="VEuPathDB" id="GiardiaDB:SS50377_22332"/>
<dbReference type="EMBL" id="AUWU02000003">
    <property type="protein sequence ID" value="KAH0574717.1"/>
    <property type="molecule type" value="Genomic_DNA"/>
</dbReference>
<sequence length="235" mass="27407">MYHLYIDLGQFCTKIAFLPCNQYQFTIQTSQVNIFDLIYNTLRINPECTILILPQNPFSDQTLQNTLTQLNFQQILRPLQSSLYFQGQNGILIQFGEEHVSVNFYKNQQPIFNKFTIFNYGEKNRIKRLLVEVKKQANLIQLNALRKAIQNGVKEGVKLIMGKQIYITNEMVQCSNQFYSQIIDYCINNWEFQDKQQLVISGFFAQEFLDSHVDIFSKFDVVVTNGLAQASELIK</sequence>
<evidence type="ECO:0000313" key="3">
    <source>
        <dbReference type="Proteomes" id="UP000018208"/>
    </source>
</evidence>
<proteinExistence type="predicted"/>
<dbReference type="AlphaFoldDB" id="V6LN82"/>